<accession>A0A444ZNJ2</accession>
<sequence>MLEDVREHCDHITIWLRPDIKKALYVWETDEGFKHRRLTNRANRASTMASKYTGGSATFMKKKAKLSKSLDHEATMVKTFKYTHTLKENKRLETATQQSQRTRDDGNNSAASVVDPDRFWREAASKPYKNRVYGLGSCFADNLRTSTLIHSSSSTTSRPVDPEDGVYLREHAQQLWEFEERYQAILSRMTDTNDLGRECRRELEWLQRIERHMVPYEHQMHAGGSIVA</sequence>
<dbReference type="InterPro" id="IPR004252">
    <property type="entry name" value="Probable_transposase_24"/>
</dbReference>
<organism evidence="2 3">
    <name type="scientific">Arachis hypogaea</name>
    <name type="common">Peanut</name>
    <dbReference type="NCBI Taxonomy" id="3818"/>
    <lineage>
        <taxon>Eukaryota</taxon>
        <taxon>Viridiplantae</taxon>
        <taxon>Streptophyta</taxon>
        <taxon>Embryophyta</taxon>
        <taxon>Tracheophyta</taxon>
        <taxon>Spermatophyta</taxon>
        <taxon>Magnoliopsida</taxon>
        <taxon>eudicotyledons</taxon>
        <taxon>Gunneridae</taxon>
        <taxon>Pentapetalae</taxon>
        <taxon>rosids</taxon>
        <taxon>fabids</taxon>
        <taxon>Fabales</taxon>
        <taxon>Fabaceae</taxon>
        <taxon>Papilionoideae</taxon>
        <taxon>50 kb inversion clade</taxon>
        <taxon>dalbergioids sensu lato</taxon>
        <taxon>Dalbergieae</taxon>
        <taxon>Pterocarpus clade</taxon>
        <taxon>Arachis</taxon>
    </lineage>
</organism>
<protein>
    <submittedName>
        <fullName evidence="2">Uncharacterized protein</fullName>
    </submittedName>
</protein>
<proteinExistence type="predicted"/>
<name>A0A444ZNJ2_ARAHY</name>
<comment type="caution">
    <text evidence="2">The sequence shown here is derived from an EMBL/GenBank/DDBJ whole genome shotgun (WGS) entry which is preliminary data.</text>
</comment>
<keyword evidence="3" id="KW-1185">Reference proteome</keyword>
<evidence type="ECO:0000256" key="1">
    <source>
        <dbReference type="SAM" id="MobiDB-lite"/>
    </source>
</evidence>
<dbReference type="AlphaFoldDB" id="A0A444ZNJ2"/>
<reference evidence="2 3" key="1">
    <citation type="submission" date="2019-01" db="EMBL/GenBank/DDBJ databases">
        <title>Sequencing of cultivated peanut Arachis hypogaea provides insights into genome evolution and oil improvement.</title>
        <authorList>
            <person name="Chen X."/>
        </authorList>
    </citation>
    <scope>NUCLEOTIDE SEQUENCE [LARGE SCALE GENOMIC DNA]</scope>
    <source>
        <strain evidence="3">cv. Fuhuasheng</strain>
        <tissue evidence="2">Leaves</tissue>
    </source>
</reference>
<feature type="region of interest" description="Disordered" evidence="1">
    <location>
        <begin position="89"/>
        <end position="112"/>
    </location>
</feature>
<evidence type="ECO:0000313" key="2">
    <source>
        <dbReference type="EMBL" id="RYR15738.1"/>
    </source>
</evidence>
<dbReference type="Pfam" id="PF03004">
    <property type="entry name" value="Transposase_24"/>
    <property type="match status" value="1"/>
</dbReference>
<evidence type="ECO:0000313" key="3">
    <source>
        <dbReference type="Proteomes" id="UP000289738"/>
    </source>
</evidence>
<gene>
    <name evidence="2" type="ORF">Ahy_B04g072665</name>
</gene>
<dbReference type="EMBL" id="SDMP01000014">
    <property type="protein sequence ID" value="RYR15738.1"/>
    <property type="molecule type" value="Genomic_DNA"/>
</dbReference>
<dbReference type="Proteomes" id="UP000289738">
    <property type="component" value="Chromosome B04"/>
</dbReference>